<dbReference type="SUPFAM" id="SSF90123">
    <property type="entry name" value="ABC transporter transmembrane region"/>
    <property type="match status" value="1"/>
</dbReference>
<feature type="transmembrane region" description="Helical" evidence="7">
    <location>
        <begin position="31"/>
        <end position="54"/>
    </location>
</feature>
<dbReference type="PANTHER" id="PTHR24221">
    <property type="entry name" value="ATP-BINDING CASSETTE SUB-FAMILY B"/>
    <property type="match status" value="1"/>
</dbReference>
<feature type="domain" description="ABC transmembrane type-1" evidence="9">
    <location>
        <begin position="34"/>
        <end position="316"/>
    </location>
</feature>
<feature type="transmembrane region" description="Helical" evidence="7">
    <location>
        <begin position="168"/>
        <end position="186"/>
    </location>
</feature>
<evidence type="ECO:0000313" key="11">
    <source>
        <dbReference type="Proteomes" id="UP000186058"/>
    </source>
</evidence>
<evidence type="ECO:0000259" key="8">
    <source>
        <dbReference type="PROSITE" id="PS50893"/>
    </source>
</evidence>
<dbReference type="PANTHER" id="PTHR24221:SF654">
    <property type="entry name" value="ATP-BINDING CASSETTE SUB-FAMILY B MEMBER 6"/>
    <property type="match status" value="1"/>
</dbReference>
<evidence type="ECO:0008006" key="12">
    <source>
        <dbReference type="Google" id="ProtNLM"/>
    </source>
</evidence>
<evidence type="ECO:0000256" key="2">
    <source>
        <dbReference type="ARBA" id="ARBA00022692"/>
    </source>
</evidence>
<evidence type="ECO:0000256" key="3">
    <source>
        <dbReference type="ARBA" id="ARBA00022741"/>
    </source>
</evidence>
<dbReference type="SMART" id="SM00382">
    <property type="entry name" value="AAA"/>
    <property type="match status" value="1"/>
</dbReference>
<dbReference type="PROSITE" id="PS50893">
    <property type="entry name" value="ABC_TRANSPORTER_2"/>
    <property type="match status" value="1"/>
</dbReference>
<comment type="caution">
    <text evidence="10">The sequence shown here is derived from an EMBL/GenBank/DDBJ whole genome shotgun (WGS) entry which is preliminary data.</text>
</comment>
<evidence type="ECO:0000313" key="10">
    <source>
        <dbReference type="EMBL" id="OKP88496.1"/>
    </source>
</evidence>
<organism evidence="10 11">
    <name type="scientific">Paenibacillus helianthi</name>
    <dbReference type="NCBI Taxonomy" id="1349432"/>
    <lineage>
        <taxon>Bacteria</taxon>
        <taxon>Bacillati</taxon>
        <taxon>Bacillota</taxon>
        <taxon>Bacilli</taxon>
        <taxon>Bacillales</taxon>
        <taxon>Paenibacillaceae</taxon>
        <taxon>Paenibacillus</taxon>
    </lineage>
</organism>
<dbReference type="SUPFAM" id="SSF52540">
    <property type="entry name" value="P-loop containing nucleoside triphosphate hydrolases"/>
    <property type="match status" value="1"/>
</dbReference>
<evidence type="ECO:0000256" key="4">
    <source>
        <dbReference type="ARBA" id="ARBA00022840"/>
    </source>
</evidence>
<keyword evidence="2 7" id="KW-0812">Transmembrane</keyword>
<keyword evidence="4" id="KW-0067">ATP-binding</keyword>
<name>A0ABX3EUC8_9BACL</name>
<keyword evidence="11" id="KW-1185">Reference proteome</keyword>
<feature type="transmembrane region" description="Helical" evidence="7">
    <location>
        <begin position="143"/>
        <end position="161"/>
    </location>
</feature>
<dbReference type="Gene3D" id="3.40.50.300">
    <property type="entry name" value="P-loop containing nucleotide triphosphate hydrolases"/>
    <property type="match status" value="1"/>
</dbReference>
<dbReference type="RefSeq" id="WP_074107043.1">
    <property type="nucleotide sequence ID" value="NZ_LVWI01000030.1"/>
</dbReference>
<dbReference type="InterPro" id="IPR011527">
    <property type="entry name" value="ABC1_TM_dom"/>
</dbReference>
<dbReference type="InterPro" id="IPR003593">
    <property type="entry name" value="AAA+_ATPase"/>
</dbReference>
<dbReference type="InterPro" id="IPR003439">
    <property type="entry name" value="ABC_transporter-like_ATP-bd"/>
</dbReference>
<sequence length="606" mass="69356">MLKTSFQSSTGSSIRYVLSTAWIHSKLSVNYYSIVTLLTALQPFILLLFPKLILDELMGQQRPLRFILLIALMFVLSSTIGFLTAYLQNIGQTQLMKVVFRQLHAHTAQNLNADFKNTEDPVFLNQMEQAKRSLQSVENGFQGLFHTLFSLLGGIIALSGYFTVISRLGMWIILFLIGSVAGSYFFSLRAKKYEYEQERQSVLDREKRYYSDVMQDFAYGKEIRIYSFNEHFVSLFQAVTDKRRTLQYNISKRYFQSDVLDVIIRFAREGSVYSYLAYLYVHHRITVGDFAMYTGAVAGFSSVLRGTIKDIAHLRTQNLYIQELRSFLEPTKREEKGDRLPIPSGPYTIEFKNVSFGYPNSGRLVFENLSFIIPAHQRLAIVGHNGAGKTTLIKLLCRLYEPDSGEITLNGINIQRFSQSAYWDLWSTVFQEIRVLAFTVAENVSLQENGEFNAGKVHNCLEMAGLGPKISTLKYGINTHLQKFLDDEGVEWSGGENQRMMLARALYKNGDLIVLDEPTAAVDPLAEFSLYKSFDEMIGDRTALYISHRLSSTRFCDQILLMERGETAERGTHKELLERNGKYAQMFQVQAQYYKGSENKEYEPIP</sequence>
<feature type="domain" description="ABC transporter" evidence="8">
    <location>
        <begin position="349"/>
        <end position="589"/>
    </location>
</feature>
<dbReference type="Pfam" id="PF00005">
    <property type="entry name" value="ABC_tran"/>
    <property type="match status" value="1"/>
</dbReference>
<proteinExistence type="predicted"/>
<comment type="subcellular location">
    <subcellularLocation>
        <location evidence="1">Cell membrane</location>
        <topology evidence="1">Multi-pass membrane protein</topology>
    </subcellularLocation>
</comment>
<dbReference type="InterPro" id="IPR027417">
    <property type="entry name" value="P-loop_NTPase"/>
</dbReference>
<protein>
    <recommendedName>
        <fullName evidence="12">ABC transporter ATP-binding protein</fullName>
    </recommendedName>
</protein>
<evidence type="ECO:0000256" key="1">
    <source>
        <dbReference type="ARBA" id="ARBA00004651"/>
    </source>
</evidence>
<evidence type="ECO:0000256" key="5">
    <source>
        <dbReference type="ARBA" id="ARBA00022989"/>
    </source>
</evidence>
<feature type="transmembrane region" description="Helical" evidence="7">
    <location>
        <begin position="66"/>
        <end position="87"/>
    </location>
</feature>
<evidence type="ECO:0000256" key="7">
    <source>
        <dbReference type="SAM" id="Phobius"/>
    </source>
</evidence>
<keyword evidence="6 7" id="KW-0472">Membrane</keyword>
<dbReference type="CDD" id="cd03228">
    <property type="entry name" value="ABCC_MRP_Like"/>
    <property type="match status" value="1"/>
</dbReference>
<keyword evidence="5 7" id="KW-1133">Transmembrane helix</keyword>
<reference evidence="10 11" key="1">
    <citation type="submission" date="2016-03" db="EMBL/GenBank/DDBJ databases">
        <authorList>
            <person name="Sant'Anna F.H."/>
            <person name="Ambrosini A."/>
            <person name="Souza R."/>
            <person name="Bach E."/>
            <person name="Fernandes G."/>
            <person name="Balsanelli E."/>
            <person name="Baura V.A."/>
            <person name="Souza E.M."/>
            <person name="Passaglia L."/>
        </authorList>
    </citation>
    <scope>NUCLEOTIDE SEQUENCE [LARGE SCALE GENOMIC DNA]</scope>
    <source>
        <strain evidence="10 11">P26E</strain>
    </source>
</reference>
<keyword evidence="3" id="KW-0547">Nucleotide-binding</keyword>
<accession>A0ABX3EUC8</accession>
<evidence type="ECO:0000259" key="9">
    <source>
        <dbReference type="PROSITE" id="PS50929"/>
    </source>
</evidence>
<dbReference type="Gene3D" id="1.20.1560.10">
    <property type="entry name" value="ABC transporter type 1, transmembrane domain"/>
    <property type="match status" value="1"/>
</dbReference>
<gene>
    <name evidence="10" type="ORF">A3844_07275</name>
</gene>
<dbReference type="EMBL" id="LVWI01000030">
    <property type="protein sequence ID" value="OKP88496.1"/>
    <property type="molecule type" value="Genomic_DNA"/>
</dbReference>
<dbReference type="Proteomes" id="UP000186058">
    <property type="component" value="Unassembled WGS sequence"/>
</dbReference>
<dbReference type="PROSITE" id="PS50929">
    <property type="entry name" value="ABC_TM1F"/>
    <property type="match status" value="1"/>
</dbReference>
<dbReference type="InterPro" id="IPR036640">
    <property type="entry name" value="ABC1_TM_sf"/>
</dbReference>
<evidence type="ECO:0000256" key="6">
    <source>
        <dbReference type="ARBA" id="ARBA00023136"/>
    </source>
</evidence>
<dbReference type="InterPro" id="IPR039421">
    <property type="entry name" value="Type_1_exporter"/>
</dbReference>